<proteinExistence type="predicted"/>
<evidence type="ECO:0000256" key="1">
    <source>
        <dbReference type="SAM" id="MobiDB-lite"/>
    </source>
</evidence>
<gene>
    <name evidence="2" type="ORF">HLH28_03790</name>
</gene>
<dbReference type="RefSeq" id="WP_182954642.1">
    <property type="nucleotide sequence ID" value="NZ_JABEQM010000002.1"/>
</dbReference>
<evidence type="ECO:0000313" key="3">
    <source>
        <dbReference type="Proteomes" id="UP000578030"/>
    </source>
</evidence>
<sequence>MTERWFYSPGDHYVLDDLSGFKIRRSGARRIPGGQTGQALVDRRRWEAQQPQDFVRGVVDDQTVDVARPRQAVRFMMVGTWVAVPAPAGAAAIVVACADGIAVGDRVQIMLDSGVNFTTQVVSRAGTTIALAAPLPAPAGMAGEDARNMVLDVSAPGPALNWPGSNSSGSNGPGSGGSAA</sequence>
<comment type="caution">
    <text evidence="2">The sequence shown here is derived from an EMBL/GenBank/DDBJ whole genome shotgun (WGS) entry which is preliminary data.</text>
</comment>
<organism evidence="2 3">
    <name type="scientific">Gluconacetobacter tumulisoli</name>
    <dbReference type="NCBI Taxonomy" id="1286189"/>
    <lineage>
        <taxon>Bacteria</taxon>
        <taxon>Pseudomonadati</taxon>
        <taxon>Pseudomonadota</taxon>
        <taxon>Alphaproteobacteria</taxon>
        <taxon>Acetobacterales</taxon>
        <taxon>Acetobacteraceae</taxon>
        <taxon>Gluconacetobacter</taxon>
    </lineage>
</organism>
<reference evidence="2 3" key="1">
    <citation type="submission" date="2020-04" db="EMBL/GenBank/DDBJ databases">
        <title>Description of novel Gluconacetobacter.</title>
        <authorList>
            <person name="Sombolestani A."/>
        </authorList>
    </citation>
    <scope>NUCLEOTIDE SEQUENCE [LARGE SCALE GENOMIC DNA]</scope>
    <source>
        <strain evidence="2 3">LMG 27802</strain>
    </source>
</reference>
<keyword evidence="3" id="KW-1185">Reference proteome</keyword>
<dbReference type="EMBL" id="JABEQM010000002">
    <property type="protein sequence ID" value="MBB2200709.1"/>
    <property type="molecule type" value="Genomic_DNA"/>
</dbReference>
<name>A0A7W4PLJ5_9PROT</name>
<evidence type="ECO:0000313" key="2">
    <source>
        <dbReference type="EMBL" id="MBB2200709.1"/>
    </source>
</evidence>
<protein>
    <submittedName>
        <fullName evidence="2">Uncharacterized protein</fullName>
    </submittedName>
</protein>
<feature type="region of interest" description="Disordered" evidence="1">
    <location>
        <begin position="155"/>
        <end position="180"/>
    </location>
</feature>
<dbReference type="AlphaFoldDB" id="A0A7W4PLJ5"/>
<accession>A0A7W4PLJ5</accession>
<feature type="compositionally biased region" description="Gly residues" evidence="1">
    <location>
        <begin position="171"/>
        <end position="180"/>
    </location>
</feature>
<dbReference type="Proteomes" id="UP000578030">
    <property type="component" value="Unassembled WGS sequence"/>
</dbReference>